<name>A0A0C9YQG9_9AGAR</name>
<dbReference type="Gene3D" id="1.10.150.60">
    <property type="entry name" value="ARID DNA-binding domain"/>
    <property type="match status" value="1"/>
</dbReference>
<feature type="compositionally biased region" description="Polar residues" evidence="1">
    <location>
        <begin position="226"/>
        <end position="235"/>
    </location>
</feature>
<feature type="region of interest" description="Disordered" evidence="1">
    <location>
        <begin position="1138"/>
        <end position="1174"/>
    </location>
</feature>
<evidence type="ECO:0000256" key="1">
    <source>
        <dbReference type="SAM" id="MobiDB-lite"/>
    </source>
</evidence>
<feature type="region of interest" description="Disordered" evidence="1">
    <location>
        <begin position="332"/>
        <end position="376"/>
    </location>
</feature>
<dbReference type="AlphaFoldDB" id="A0A0C9YQG9"/>
<proteinExistence type="predicted"/>
<feature type="compositionally biased region" description="Polar residues" evidence="1">
    <location>
        <begin position="44"/>
        <end position="62"/>
    </location>
</feature>
<dbReference type="InterPro" id="IPR036431">
    <property type="entry name" value="ARID_dom_sf"/>
</dbReference>
<feature type="region of interest" description="Disordered" evidence="1">
    <location>
        <begin position="648"/>
        <end position="682"/>
    </location>
</feature>
<feature type="compositionally biased region" description="Low complexity" evidence="1">
    <location>
        <begin position="1091"/>
        <end position="1109"/>
    </location>
</feature>
<feature type="compositionally biased region" description="Basic residues" evidence="1">
    <location>
        <begin position="948"/>
        <end position="966"/>
    </location>
</feature>
<dbReference type="SMART" id="SM01014">
    <property type="entry name" value="ARID"/>
    <property type="match status" value="1"/>
</dbReference>
<accession>A0A0C9YQG9</accession>
<feature type="compositionally biased region" description="Low complexity" evidence="1">
    <location>
        <begin position="937"/>
        <end position="947"/>
    </location>
</feature>
<feature type="compositionally biased region" description="Polar residues" evidence="1">
    <location>
        <begin position="346"/>
        <end position="360"/>
    </location>
</feature>
<feature type="region of interest" description="Disordered" evidence="1">
    <location>
        <begin position="395"/>
        <end position="465"/>
    </location>
</feature>
<sequence length="1229" mass="132979">MADRLSQYPNIPNFNVSMLQQAQQQQQHHQQQQAQQQQAQQQQDPTTFPDQNHVWQQMQHLQQFRPRSGAGMSTPQGTSPAQMADLMRSQNIARVQGQQQQFSSGIHQMGGGGLGLGQQQGFHDSPSNQPQHMSMGFPGMGGMPNTGVNAATLQQRNASFPPQVMSRQLELIGLAQSQQPGPVYAKFNQSQQQRDREFQPQGVNHSSPGDVFSSPGLSNEAIRRPSPSSLPSNHVQPMPAVASGSQPQPGMPNSDPRRLTLSDFTSRARALTLSIAEAERTHQAIAAQIAARGGQVDPGSAQRLTDLKTDLMVKKGNLSKVTAMINSMRAQQGQIQGGSGAGNQASWTLPTASFENNSQPGRPKLGQNPPQQQQQHLNGIQASPSLLKAQASPNHLMPQGAVPTRSVSSPHQQAQLGGQHTSVGGPFANQVAMSGSMGGHFPLAMNGPSGSSGSLQQGQTGMNSFPPPLDKGRFEQSFRAYCTRKNLNVNLRQLQIDNRPVDLYQLHRNVMLEFGVSKVEQKALWDVIGGRMGFVQFSGTETEPAKSGPGVAQQLAHIYKELLAAFDQYYINSVIDARLKAQAQVPRNPAQMSPQMMQNVLTYAHMSVSELHQRGVPEKIITFVEANRANLQRTYADQRVFQSRLRPTNQNDAQGSGDQNGPSGGGPGQQLPFGGPATQQNSAVSLGHQHFLQQQNGLNLLEGNNFLDNRQPQQRSLQQGPPMQTMRPTKELVEKSQQFVQNVKRGFNTTTIPSMPTVDVPVERQAEYLSLLNTLHAQCLEIEPKLAMYLVFTGKDEPVKRIAAIICTVAQQKSYGASRFIVTLDMLQKMLAEMKRTMDGLAQRPFAHQPQHPQLNGIAVGIPANDVPPQSRPTISHPSASLPPPQPQIPSQSVRPLSLQPPPNKRKAAQPSSAGPVSTPSPAPASTPVACPPTPTPTAASPQAAKSPKGKASVKPKQPPTKRRPSKAAPPSTPSATSDPAQTPVPTVGSSKRPRDEEMTPLSNALSPGDGTFGAANEPSPPKRVKTEWDAPPSDALKMKTEAVENIKTEEDACVFLEQMTELIKKAADGEGQESLSWEISESLEMILKGYGPTPGSLDGGSSLSLRPGELGDLREPSPSAGPLADFEEFFDFSGTIDDDDSLLKAETPELVSSSSTNPSPESNSESDAIHHMLTSSTIEVKTEELPDLLRLGPWKEIDGGEAAYYQTSEWKWDSPMPSMEQPWAIFSS</sequence>
<feature type="compositionally biased region" description="Low complexity" evidence="1">
    <location>
        <begin position="967"/>
        <end position="984"/>
    </location>
</feature>
<dbReference type="CDD" id="cd16100">
    <property type="entry name" value="ARID"/>
    <property type="match status" value="1"/>
</dbReference>
<dbReference type="STRING" id="1095629.A0A0C9YQG9"/>
<feature type="region of interest" description="Disordered" evidence="1">
    <location>
        <begin position="19"/>
        <end position="81"/>
    </location>
</feature>
<feature type="compositionally biased region" description="Pro residues" evidence="1">
    <location>
        <begin position="919"/>
        <end position="936"/>
    </location>
</feature>
<feature type="compositionally biased region" description="Low complexity" evidence="1">
    <location>
        <begin position="20"/>
        <end position="43"/>
    </location>
</feature>
<feature type="domain" description="ARID" evidence="2">
    <location>
        <begin position="468"/>
        <end position="571"/>
    </location>
</feature>
<feature type="region of interest" description="Disordered" evidence="1">
    <location>
        <begin position="187"/>
        <end position="259"/>
    </location>
</feature>
<organism evidence="3 4">
    <name type="scientific">Laccaria amethystina LaAM-08-1</name>
    <dbReference type="NCBI Taxonomy" id="1095629"/>
    <lineage>
        <taxon>Eukaryota</taxon>
        <taxon>Fungi</taxon>
        <taxon>Dikarya</taxon>
        <taxon>Basidiomycota</taxon>
        <taxon>Agaricomycotina</taxon>
        <taxon>Agaricomycetes</taxon>
        <taxon>Agaricomycetidae</taxon>
        <taxon>Agaricales</taxon>
        <taxon>Agaricineae</taxon>
        <taxon>Hydnangiaceae</taxon>
        <taxon>Laccaria</taxon>
    </lineage>
</organism>
<dbReference type="HOGENOM" id="CLU_006745_0_0_1"/>
<dbReference type="InterPro" id="IPR001606">
    <property type="entry name" value="ARID_dom"/>
</dbReference>
<evidence type="ECO:0000259" key="2">
    <source>
        <dbReference type="PROSITE" id="PS51011"/>
    </source>
</evidence>
<gene>
    <name evidence="3" type="ORF">K443DRAFT_670933</name>
</gene>
<feature type="compositionally biased region" description="Polar residues" evidence="1">
    <location>
        <begin position="71"/>
        <end position="81"/>
    </location>
</feature>
<protein>
    <recommendedName>
        <fullName evidence="2">ARID domain-containing protein</fullName>
    </recommendedName>
</protein>
<dbReference type="GO" id="GO:0003677">
    <property type="term" value="F:DNA binding"/>
    <property type="evidence" value="ECO:0007669"/>
    <property type="project" value="InterPro"/>
</dbReference>
<feature type="compositionally biased region" description="Low complexity" evidence="1">
    <location>
        <begin position="1153"/>
        <end position="1167"/>
    </location>
</feature>
<dbReference type="SMART" id="SM00501">
    <property type="entry name" value="BRIGHT"/>
    <property type="match status" value="1"/>
</dbReference>
<feature type="compositionally biased region" description="Low complexity" evidence="1">
    <location>
        <begin position="447"/>
        <end position="459"/>
    </location>
</feature>
<dbReference type="SUPFAM" id="SSF46774">
    <property type="entry name" value="ARID-like"/>
    <property type="match status" value="1"/>
</dbReference>
<feature type="region of interest" description="Disordered" evidence="1">
    <location>
        <begin position="847"/>
        <end position="1035"/>
    </location>
</feature>
<feature type="compositionally biased region" description="Polar residues" evidence="1">
    <location>
        <begin position="405"/>
        <end position="422"/>
    </location>
</feature>
<feature type="region of interest" description="Disordered" evidence="1">
    <location>
        <begin position="1091"/>
        <end position="1126"/>
    </location>
</feature>
<dbReference type="Proteomes" id="UP000054477">
    <property type="component" value="Unassembled WGS sequence"/>
</dbReference>
<feature type="compositionally biased region" description="Low complexity" evidence="1">
    <location>
        <begin position="365"/>
        <end position="376"/>
    </location>
</feature>
<dbReference type="PROSITE" id="PS51011">
    <property type="entry name" value="ARID"/>
    <property type="match status" value="1"/>
</dbReference>
<dbReference type="OrthoDB" id="1938591at2759"/>
<evidence type="ECO:0000313" key="4">
    <source>
        <dbReference type="Proteomes" id="UP000054477"/>
    </source>
</evidence>
<keyword evidence="4" id="KW-1185">Reference proteome</keyword>
<dbReference type="Pfam" id="PF01388">
    <property type="entry name" value="ARID"/>
    <property type="match status" value="1"/>
</dbReference>
<dbReference type="EMBL" id="KN838536">
    <property type="protein sequence ID" value="KIK10308.1"/>
    <property type="molecule type" value="Genomic_DNA"/>
</dbReference>
<reference evidence="4" key="2">
    <citation type="submission" date="2015-01" db="EMBL/GenBank/DDBJ databases">
        <title>Evolutionary Origins and Diversification of the Mycorrhizal Mutualists.</title>
        <authorList>
            <consortium name="DOE Joint Genome Institute"/>
            <consortium name="Mycorrhizal Genomics Consortium"/>
            <person name="Kohler A."/>
            <person name="Kuo A."/>
            <person name="Nagy L.G."/>
            <person name="Floudas D."/>
            <person name="Copeland A."/>
            <person name="Barry K.W."/>
            <person name="Cichocki N."/>
            <person name="Veneault-Fourrey C."/>
            <person name="LaButti K."/>
            <person name="Lindquist E.A."/>
            <person name="Lipzen A."/>
            <person name="Lundell T."/>
            <person name="Morin E."/>
            <person name="Murat C."/>
            <person name="Riley R."/>
            <person name="Ohm R."/>
            <person name="Sun H."/>
            <person name="Tunlid A."/>
            <person name="Henrissat B."/>
            <person name="Grigoriev I.V."/>
            <person name="Hibbett D.S."/>
            <person name="Martin F."/>
        </authorList>
    </citation>
    <scope>NUCLEOTIDE SEQUENCE [LARGE SCALE GENOMIC DNA]</scope>
    <source>
        <strain evidence="4">LaAM-08-1</strain>
    </source>
</reference>
<reference evidence="3 4" key="1">
    <citation type="submission" date="2014-04" db="EMBL/GenBank/DDBJ databases">
        <authorList>
            <consortium name="DOE Joint Genome Institute"/>
            <person name="Kuo A."/>
            <person name="Kohler A."/>
            <person name="Nagy L.G."/>
            <person name="Floudas D."/>
            <person name="Copeland A."/>
            <person name="Barry K.W."/>
            <person name="Cichocki N."/>
            <person name="Veneault-Fourrey C."/>
            <person name="LaButti K."/>
            <person name="Lindquist E.A."/>
            <person name="Lipzen A."/>
            <person name="Lundell T."/>
            <person name="Morin E."/>
            <person name="Murat C."/>
            <person name="Sun H."/>
            <person name="Tunlid A."/>
            <person name="Henrissat B."/>
            <person name="Grigoriev I.V."/>
            <person name="Hibbett D.S."/>
            <person name="Martin F."/>
            <person name="Nordberg H.P."/>
            <person name="Cantor M.N."/>
            <person name="Hua S.X."/>
        </authorList>
    </citation>
    <scope>NUCLEOTIDE SEQUENCE [LARGE SCALE GENOMIC DNA]</scope>
    <source>
        <strain evidence="3 4">LaAM-08-1</strain>
    </source>
</reference>
<evidence type="ECO:0000313" key="3">
    <source>
        <dbReference type="EMBL" id="KIK10308.1"/>
    </source>
</evidence>